<dbReference type="STRING" id="56804.BAE46_04210"/>
<evidence type="ECO:0000256" key="1">
    <source>
        <dbReference type="ARBA" id="ARBA00006484"/>
    </source>
</evidence>
<comment type="similarity">
    <text evidence="1 4">Belongs to the short-chain dehydrogenases/reductases (SDR) family.</text>
</comment>
<evidence type="ECO:0000313" key="6">
    <source>
        <dbReference type="Proteomes" id="UP000053586"/>
    </source>
</evidence>
<evidence type="ECO:0000256" key="2">
    <source>
        <dbReference type="ARBA" id="ARBA00022857"/>
    </source>
</evidence>
<dbReference type="eggNOG" id="COG1028">
    <property type="taxonomic scope" value="Bacteria"/>
</dbReference>
<sequence>MSLLHTNNEYSGKTALISGAAGGIGFALAKEFGSLGMNIVIADIDEAALNEAQETLLLQDINVMACKLDVSEYSQWQDCVTQTLAKFGKLHMVINNAGVGGMPGKIEQTDNDLWRWVVDVNLMGVLYGTQAAAPAIKKHGEGGWIINVASMAGMMGVPYSSAYAATKAAVVSMTESWAVELKPHNIQVSVLCPAFVKTRIHESLRNKQSKYGPTQGRKKFTDEERQKFKKGLNQAAALVESGIAPELLAKRVVEALGTKQQYIFTHPNYRQVTAYKEALINKAFDDAQQSELVKHLIDDDIPML</sequence>
<dbReference type="SUPFAM" id="SSF51735">
    <property type="entry name" value="NAD(P)-binding Rossmann-fold domains"/>
    <property type="match status" value="1"/>
</dbReference>
<dbReference type="Pfam" id="PF00106">
    <property type="entry name" value="adh_short"/>
    <property type="match status" value="1"/>
</dbReference>
<protein>
    <submittedName>
        <fullName evidence="5">Diacetyl reductase [(S)-acetoin forming]</fullName>
    </submittedName>
</protein>
<accession>H5T7R1</accession>
<dbReference type="PRINTS" id="PR00080">
    <property type="entry name" value="SDRFAMILY"/>
</dbReference>
<dbReference type="FunFam" id="3.40.50.720:FF:000084">
    <property type="entry name" value="Short-chain dehydrogenase reductase"/>
    <property type="match status" value="1"/>
</dbReference>
<dbReference type="AlphaFoldDB" id="H5T7R1"/>
<dbReference type="Proteomes" id="UP000053586">
    <property type="component" value="Unassembled WGS sequence"/>
</dbReference>
<dbReference type="InterPro" id="IPR036291">
    <property type="entry name" value="NAD(P)-bd_dom_sf"/>
</dbReference>
<dbReference type="GO" id="GO:0016491">
    <property type="term" value="F:oxidoreductase activity"/>
    <property type="evidence" value="ECO:0007669"/>
    <property type="project" value="UniProtKB-KW"/>
</dbReference>
<reference evidence="5 6" key="2">
    <citation type="journal article" date="2017" name="Antonie Van Leeuwenhoek">
        <title>Rhizobium rhizosphaerae sp. nov., a novel species isolated from rice rhizosphere.</title>
        <authorList>
            <person name="Zhao J.J."/>
            <person name="Zhang J."/>
            <person name="Zhang R.J."/>
            <person name="Zhang C.W."/>
            <person name="Yin H.Q."/>
            <person name="Zhang X.X."/>
        </authorList>
    </citation>
    <scope>NUCLEOTIDE SEQUENCE [LARGE SCALE GENOMIC DNA]</scope>
    <source>
        <strain evidence="5 6">ACAM 611</strain>
    </source>
</reference>
<dbReference type="InterPro" id="IPR020904">
    <property type="entry name" value="Sc_DH/Rdtase_CS"/>
</dbReference>
<reference evidence="5 6" key="1">
    <citation type="journal article" date="2012" name="J. Bacteriol.">
        <title>Genome sequence of proteorhodopsin-containing sea ice bacterium Glaciecola punicea ACAM 611T.</title>
        <authorList>
            <person name="Qin Q.-L."/>
            <person name="Xie B.-B."/>
            <person name="Shu Y.-L."/>
            <person name="Rong J.-C."/>
            <person name="Zhao D.-L."/>
            <person name="Zhang X.-Y."/>
            <person name="Chen X.-L."/>
            <person name="Zhou B.-C."/>
            <person name="Zhanga Y.-Z."/>
        </authorList>
    </citation>
    <scope>NUCLEOTIDE SEQUENCE [LARGE SCALE GENOMIC DNA]</scope>
    <source>
        <strain evidence="5 6">ACAM 611</strain>
    </source>
</reference>
<dbReference type="EMBL" id="BAET01000002">
    <property type="protein sequence ID" value="GAB54338.1"/>
    <property type="molecule type" value="Genomic_DNA"/>
</dbReference>
<dbReference type="InterPro" id="IPR002347">
    <property type="entry name" value="SDR_fam"/>
</dbReference>
<evidence type="ECO:0000313" key="5">
    <source>
        <dbReference type="EMBL" id="GAB54338.1"/>
    </source>
</evidence>
<organism evidence="5 6">
    <name type="scientific">Glaciecola punicea ACAM 611</name>
    <dbReference type="NCBI Taxonomy" id="1121923"/>
    <lineage>
        <taxon>Bacteria</taxon>
        <taxon>Pseudomonadati</taxon>
        <taxon>Pseudomonadota</taxon>
        <taxon>Gammaproteobacteria</taxon>
        <taxon>Alteromonadales</taxon>
        <taxon>Alteromonadaceae</taxon>
        <taxon>Glaciecola</taxon>
    </lineage>
</organism>
<keyword evidence="3" id="KW-0560">Oxidoreductase</keyword>
<name>H5T7R1_9ALTE</name>
<evidence type="ECO:0000256" key="4">
    <source>
        <dbReference type="RuleBase" id="RU000363"/>
    </source>
</evidence>
<dbReference type="PROSITE" id="PS00061">
    <property type="entry name" value="ADH_SHORT"/>
    <property type="match status" value="1"/>
</dbReference>
<dbReference type="PANTHER" id="PTHR43391:SF14">
    <property type="entry name" value="DEHYDROGENASE_REDUCTASE SDR FAMILY PROTEIN 7-LIKE"/>
    <property type="match status" value="1"/>
</dbReference>
<comment type="caution">
    <text evidence="5">The sequence shown here is derived from an EMBL/GenBank/DDBJ whole genome shotgun (WGS) entry which is preliminary data.</text>
</comment>
<dbReference type="Gene3D" id="3.40.50.720">
    <property type="entry name" value="NAD(P)-binding Rossmann-like Domain"/>
    <property type="match status" value="1"/>
</dbReference>
<keyword evidence="6" id="KW-1185">Reference proteome</keyword>
<dbReference type="OrthoDB" id="6503536at2"/>
<gene>
    <name evidence="5" type="primary">butA</name>
    <name evidence="5" type="ORF">GPUN_0184</name>
</gene>
<keyword evidence="2" id="KW-0521">NADP</keyword>
<proteinExistence type="inferred from homology"/>
<dbReference type="PRINTS" id="PR00081">
    <property type="entry name" value="GDHRDH"/>
</dbReference>
<evidence type="ECO:0000256" key="3">
    <source>
        <dbReference type="ARBA" id="ARBA00023002"/>
    </source>
</evidence>
<dbReference type="PANTHER" id="PTHR43391">
    <property type="entry name" value="RETINOL DEHYDROGENASE-RELATED"/>
    <property type="match status" value="1"/>
</dbReference>
<dbReference type="CDD" id="cd05233">
    <property type="entry name" value="SDR_c"/>
    <property type="match status" value="1"/>
</dbReference>
<dbReference type="RefSeq" id="WP_006002463.1">
    <property type="nucleotide sequence ID" value="NZ_BAET01000002.1"/>
</dbReference>